<evidence type="ECO:0000313" key="2">
    <source>
        <dbReference type="Proteomes" id="UP001372834"/>
    </source>
</evidence>
<proteinExistence type="predicted"/>
<reference evidence="1 2" key="1">
    <citation type="submission" date="2023-10" db="EMBL/GenBank/DDBJ databases">
        <title>Genomes of two closely related lineages of the louse Polyplax serrata with different host specificities.</title>
        <authorList>
            <person name="Martinu J."/>
            <person name="Tarabai H."/>
            <person name="Stefka J."/>
            <person name="Hypsa V."/>
        </authorList>
    </citation>
    <scope>NUCLEOTIDE SEQUENCE [LARGE SCALE GENOMIC DNA]</scope>
    <source>
        <strain evidence="1">HR10_N</strain>
    </source>
</reference>
<gene>
    <name evidence="1" type="ORF">RUM43_006591</name>
</gene>
<organism evidence="1 2">
    <name type="scientific">Polyplax serrata</name>
    <name type="common">Common mouse louse</name>
    <dbReference type="NCBI Taxonomy" id="468196"/>
    <lineage>
        <taxon>Eukaryota</taxon>
        <taxon>Metazoa</taxon>
        <taxon>Ecdysozoa</taxon>
        <taxon>Arthropoda</taxon>
        <taxon>Hexapoda</taxon>
        <taxon>Insecta</taxon>
        <taxon>Pterygota</taxon>
        <taxon>Neoptera</taxon>
        <taxon>Paraneoptera</taxon>
        <taxon>Psocodea</taxon>
        <taxon>Troctomorpha</taxon>
        <taxon>Phthiraptera</taxon>
        <taxon>Anoplura</taxon>
        <taxon>Polyplacidae</taxon>
        <taxon>Polyplax</taxon>
    </lineage>
</organism>
<name>A0AAN8NYF4_POLSC</name>
<dbReference type="AlphaFoldDB" id="A0AAN8NYF4"/>
<dbReference type="Proteomes" id="UP001372834">
    <property type="component" value="Unassembled WGS sequence"/>
</dbReference>
<dbReference type="EMBL" id="JAWJWE010000037">
    <property type="protein sequence ID" value="KAK6626284.1"/>
    <property type="molecule type" value="Genomic_DNA"/>
</dbReference>
<sequence length="167" mass="18937">MATYPGCWKGSFLGPMLWMDPCRSEVATTGGFAWKDCCDPVTELGLIPPFLPIWGLGGNGWFRTKLPDLNISKERSAEEDDVDHAVWRCSNIMEQKRQLRLELGSWLGDMSRTVGIRIIPRTVNYLGFTIGRGFDFQAHIARAMTRARDTLQLMAVRLLYTDRGHTN</sequence>
<comment type="caution">
    <text evidence="1">The sequence shown here is derived from an EMBL/GenBank/DDBJ whole genome shotgun (WGS) entry which is preliminary data.</text>
</comment>
<accession>A0AAN8NYF4</accession>
<evidence type="ECO:0000313" key="1">
    <source>
        <dbReference type="EMBL" id="KAK6626284.1"/>
    </source>
</evidence>
<protein>
    <submittedName>
        <fullName evidence="1">Uncharacterized protein</fullName>
    </submittedName>
</protein>